<proteinExistence type="predicted"/>
<feature type="transmembrane region" description="Helical" evidence="7">
    <location>
        <begin position="237"/>
        <end position="266"/>
    </location>
</feature>
<dbReference type="PANTHER" id="PTHR32468:SF0">
    <property type="entry name" value="K(+)_H(+) ANTIPORTER 1"/>
    <property type="match status" value="1"/>
</dbReference>
<name>L7SU30_9ACTN</name>
<evidence type="ECO:0000259" key="8">
    <source>
        <dbReference type="Pfam" id="PF00999"/>
    </source>
</evidence>
<feature type="transmembrane region" description="Helical" evidence="7">
    <location>
        <begin position="375"/>
        <end position="398"/>
    </location>
</feature>
<dbReference type="Pfam" id="PF00999">
    <property type="entry name" value="Na_H_Exchanger"/>
    <property type="match status" value="1"/>
</dbReference>
<evidence type="ECO:0000256" key="6">
    <source>
        <dbReference type="ARBA" id="ARBA00023136"/>
    </source>
</evidence>
<feature type="transmembrane region" description="Helical" evidence="7">
    <location>
        <begin position="29"/>
        <end position="47"/>
    </location>
</feature>
<keyword evidence="2" id="KW-0813">Transport</keyword>
<evidence type="ECO:0000256" key="5">
    <source>
        <dbReference type="ARBA" id="ARBA00023065"/>
    </source>
</evidence>
<accession>L7SU30</accession>
<dbReference type="GO" id="GO:0016020">
    <property type="term" value="C:membrane"/>
    <property type="evidence" value="ECO:0007669"/>
    <property type="project" value="UniProtKB-SubCell"/>
</dbReference>
<evidence type="ECO:0000256" key="3">
    <source>
        <dbReference type="ARBA" id="ARBA00022692"/>
    </source>
</evidence>
<dbReference type="EMBL" id="JX424761">
    <property type="protein sequence ID" value="AGC24263.1"/>
    <property type="molecule type" value="Genomic_DNA"/>
</dbReference>
<protein>
    <submittedName>
        <fullName evidence="9">PrlI</fullName>
    </submittedName>
</protein>
<evidence type="ECO:0000313" key="9">
    <source>
        <dbReference type="EMBL" id="AGC24263.1"/>
    </source>
</evidence>
<feature type="transmembrane region" description="Helical" evidence="7">
    <location>
        <begin position="196"/>
        <end position="216"/>
    </location>
</feature>
<comment type="subcellular location">
    <subcellularLocation>
        <location evidence="1">Membrane</location>
        <topology evidence="1">Multi-pass membrane protein</topology>
    </subcellularLocation>
</comment>
<feature type="transmembrane region" description="Helical" evidence="7">
    <location>
        <begin position="136"/>
        <end position="154"/>
    </location>
</feature>
<reference evidence="9" key="1">
    <citation type="submission" date="2012-07" db="EMBL/GenBank/DDBJ databases">
        <title>Isolation and Characterization of the Pyralomicin Biosynthetic Gene Cluster from Nonomuraea spiralis IMC A-0156.</title>
        <authorList>
            <person name="Flatt P.M."/>
            <person name="Wu X."/>
            <person name="Walters M."/>
            <person name="Perry S."/>
            <person name="Mahmud T."/>
        </authorList>
    </citation>
    <scope>NUCLEOTIDE SEQUENCE</scope>
    <source>
        <strain evidence="9">IMC A-0156</strain>
    </source>
</reference>
<feature type="transmembrane region" description="Helical" evidence="7">
    <location>
        <begin position="67"/>
        <end position="84"/>
    </location>
</feature>
<keyword evidence="6 7" id="KW-0472">Membrane</keyword>
<dbReference type="GO" id="GO:0015297">
    <property type="term" value="F:antiporter activity"/>
    <property type="evidence" value="ECO:0007669"/>
    <property type="project" value="InterPro"/>
</dbReference>
<evidence type="ECO:0000256" key="7">
    <source>
        <dbReference type="SAM" id="Phobius"/>
    </source>
</evidence>
<dbReference type="PANTHER" id="PTHR32468">
    <property type="entry name" value="CATION/H + ANTIPORTER"/>
    <property type="match status" value="1"/>
</dbReference>
<gene>
    <name evidence="9" type="primary">prlI</name>
</gene>
<evidence type="ECO:0000256" key="2">
    <source>
        <dbReference type="ARBA" id="ARBA00022448"/>
    </source>
</evidence>
<dbReference type="GO" id="GO:1902600">
    <property type="term" value="P:proton transmembrane transport"/>
    <property type="evidence" value="ECO:0007669"/>
    <property type="project" value="InterPro"/>
</dbReference>
<feature type="transmembrane region" description="Helical" evidence="7">
    <location>
        <begin position="312"/>
        <end position="334"/>
    </location>
</feature>
<dbReference type="InterPro" id="IPR038770">
    <property type="entry name" value="Na+/solute_symporter_sf"/>
</dbReference>
<sequence length="424" mass="44140">MTTVAGIGVILLVATMVVVVARSVRQPAVIGEILAGVILGPSVLGLFPGDLTGLLFPAELRPQLSVVAQIGVLLFLFVVGWEFTPATIRGHRRSTGLIWLSSIVTPMLLGVAMAWLLYPRYGVVDGRQVGAARLPLYLSVAMSVTAFPVLARIISEYRLQSSRVGVLALALAAADDVFAWCVLAAVVALVTTSGSAALISVLAWSVIYVVAMFWVVRPLLTWAFQRMSAAQPWPVMVTAAGVLLSAYVTSVIGIHAIFGAFMFGLVMPRSLAPALRAAVQVPLERVGQLLMPVFFVVTGLSVDLTTITGMTLLITVGIVVAACLGKLGGVTAAARLSGLSPSGSLVLGLLMNTRGLTELVVLNVGLGLGLLSTELFSAMVVMAVVTTAMAAPLLSLTLRSSAAVSSRPDLRQDAGPAAPALPTH</sequence>
<feature type="transmembrane region" description="Helical" evidence="7">
    <location>
        <begin position="286"/>
        <end position="305"/>
    </location>
</feature>
<dbReference type="InterPro" id="IPR006153">
    <property type="entry name" value="Cation/H_exchanger_TM"/>
</dbReference>
<dbReference type="InterPro" id="IPR050794">
    <property type="entry name" value="CPA2_transporter"/>
</dbReference>
<evidence type="ECO:0000256" key="4">
    <source>
        <dbReference type="ARBA" id="ARBA00022989"/>
    </source>
</evidence>
<feature type="transmembrane region" description="Helical" evidence="7">
    <location>
        <begin position="166"/>
        <end position="190"/>
    </location>
</feature>
<organism evidence="9">
    <name type="scientific">Nonomuraea spiralis</name>
    <dbReference type="NCBI Taxonomy" id="46182"/>
    <lineage>
        <taxon>Bacteria</taxon>
        <taxon>Bacillati</taxon>
        <taxon>Actinomycetota</taxon>
        <taxon>Actinomycetes</taxon>
        <taxon>Streptosporangiales</taxon>
        <taxon>Streptosporangiaceae</taxon>
        <taxon>Nonomuraea</taxon>
    </lineage>
</organism>
<feature type="transmembrane region" description="Helical" evidence="7">
    <location>
        <begin position="96"/>
        <end position="116"/>
    </location>
</feature>
<dbReference type="Gene3D" id="1.20.1530.20">
    <property type="match status" value="1"/>
</dbReference>
<keyword evidence="3 7" id="KW-0812">Transmembrane</keyword>
<keyword evidence="4 7" id="KW-1133">Transmembrane helix</keyword>
<keyword evidence="5" id="KW-0406">Ion transport</keyword>
<evidence type="ECO:0000256" key="1">
    <source>
        <dbReference type="ARBA" id="ARBA00004141"/>
    </source>
</evidence>
<dbReference type="AlphaFoldDB" id="L7SU30"/>
<feature type="domain" description="Cation/H+ exchanger transmembrane" evidence="8">
    <location>
        <begin position="11"/>
        <end position="394"/>
    </location>
</feature>
<feature type="transmembrane region" description="Helical" evidence="7">
    <location>
        <begin position="6"/>
        <end position="24"/>
    </location>
</feature>